<organism evidence="4 5">
    <name type="scientific">Actinoplanes teichomyceticus</name>
    <dbReference type="NCBI Taxonomy" id="1867"/>
    <lineage>
        <taxon>Bacteria</taxon>
        <taxon>Bacillati</taxon>
        <taxon>Actinomycetota</taxon>
        <taxon>Actinomycetes</taxon>
        <taxon>Micromonosporales</taxon>
        <taxon>Micromonosporaceae</taxon>
        <taxon>Actinoplanes</taxon>
    </lineage>
</organism>
<dbReference type="RefSeq" id="WP_122979430.1">
    <property type="nucleotide sequence ID" value="NZ_BOMX01000104.1"/>
</dbReference>
<feature type="domain" description="YqeB PH" evidence="3">
    <location>
        <begin position="7"/>
        <end position="153"/>
    </location>
</feature>
<proteinExistence type="predicted"/>
<keyword evidence="1" id="KW-1133">Transmembrane helix</keyword>
<dbReference type="InterPro" id="IPR057798">
    <property type="entry name" value="PH_YqeB"/>
</dbReference>
<keyword evidence="1" id="KW-0812">Transmembrane</keyword>
<dbReference type="Pfam" id="PF23493">
    <property type="entry name" value="CysS_C"/>
    <property type="match status" value="1"/>
</dbReference>
<feature type="transmembrane region" description="Helical" evidence="1">
    <location>
        <begin position="16"/>
        <end position="41"/>
    </location>
</feature>
<reference evidence="4 5" key="1">
    <citation type="submission" date="2019-06" db="EMBL/GenBank/DDBJ databases">
        <title>Sequencing the genomes of 1000 actinobacteria strains.</title>
        <authorList>
            <person name="Klenk H.-P."/>
        </authorList>
    </citation>
    <scope>NUCLEOTIDE SEQUENCE [LARGE SCALE GENOMIC DNA]</scope>
    <source>
        <strain evidence="4 5">DSM 43866</strain>
    </source>
</reference>
<comment type="caution">
    <text evidence="4">The sequence shown here is derived from an EMBL/GenBank/DDBJ whole genome shotgun (WGS) entry which is preliminary data.</text>
</comment>
<evidence type="ECO:0000256" key="1">
    <source>
        <dbReference type="SAM" id="Phobius"/>
    </source>
</evidence>
<dbReference type="Pfam" id="PF23494">
    <property type="entry name" value="bPH_10"/>
    <property type="match status" value="1"/>
</dbReference>
<dbReference type="InterPro" id="IPR056411">
    <property type="entry name" value="CysS_C"/>
</dbReference>
<gene>
    <name evidence="4" type="ORF">FHX34_103230</name>
</gene>
<sequence>MTRDTAELGFSPPDRILITFGPAALGLLLTVSVPVAARWVLRLPAPLPFRPVLVALGRVDAWGELAVLGALLVAAGMFAAAALHEHLAHITVTREQVRLGGRVLPRADIAAVHPDGESLVVLDRQSRQAARCVPRARWGVLARTFREFGYPWSDTDPYADLYRPWTGVDELPPEIAAVFAARAVALRKRATEEAGELRATLEKLGYSVRDEGDRQHWRRLVQQ</sequence>
<dbReference type="EMBL" id="VIWY01000003">
    <property type="protein sequence ID" value="TWG20701.1"/>
    <property type="molecule type" value="Genomic_DNA"/>
</dbReference>
<evidence type="ECO:0000259" key="2">
    <source>
        <dbReference type="Pfam" id="PF23493"/>
    </source>
</evidence>
<dbReference type="OrthoDB" id="5145029at2"/>
<name>A0A561WA22_ACTTI</name>
<accession>A0A561WA22</accession>
<evidence type="ECO:0000259" key="3">
    <source>
        <dbReference type="Pfam" id="PF23494"/>
    </source>
</evidence>
<feature type="domain" description="Cysteinyl-tRNA ligase anticodon binding" evidence="2">
    <location>
        <begin position="169"/>
        <end position="218"/>
    </location>
</feature>
<protein>
    <submittedName>
        <fullName evidence="4">Uncharacterized protein</fullName>
    </submittedName>
</protein>
<keyword evidence="1" id="KW-0472">Membrane</keyword>
<evidence type="ECO:0000313" key="4">
    <source>
        <dbReference type="EMBL" id="TWG20701.1"/>
    </source>
</evidence>
<dbReference type="AlphaFoldDB" id="A0A561WA22"/>
<dbReference type="Proteomes" id="UP000320239">
    <property type="component" value="Unassembled WGS sequence"/>
</dbReference>
<feature type="transmembrane region" description="Helical" evidence="1">
    <location>
        <begin position="61"/>
        <end position="83"/>
    </location>
</feature>
<evidence type="ECO:0000313" key="5">
    <source>
        <dbReference type="Proteomes" id="UP000320239"/>
    </source>
</evidence>
<keyword evidence="5" id="KW-1185">Reference proteome</keyword>